<evidence type="ECO:0008006" key="3">
    <source>
        <dbReference type="Google" id="ProtNLM"/>
    </source>
</evidence>
<gene>
    <name evidence="1" type="ORF">WG66_16713</name>
</gene>
<dbReference type="InterPro" id="IPR011009">
    <property type="entry name" value="Kinase-like_dom_sf"/>
</dbReference>
<reference evidence="1 2" key="1">
    <citation type="submission" date="2015-12" db="EMBL/GenBank/DDBJ databases">
        <title>Draft genome sequence of Moniliophthora roreri, the causal agent of frosty pod rot of cacao.</title>
        <authorList>
            <person name="Aime M.C."/>
            <person name="Diaz-Valderrama J.R."/>
            <person name="Kijpornyongpan T."/>
            <person name="Phillips-Mora W."/>
        </authorList>
    </citation>
    <scope>NUCLEOTIDE SEQUENCE [LARGE SCALE GENOMIC DNA]</scope>
    <source>
        <strain evidence="1 2">MCA 2952</strain>
    </source>
</reference>
<sequence length="216" mass="24472">MCLHEIRDDSNVFNISVGDKIFRTKETIHREFESDLPRVWAVRELGSSIQLELETIAKIKTRLEGDARYAHFPNVCAAGLVPRSKSDPEVPDSTINESQLAFESPIERVSKLVHYRIVYEELSEPLPKTKKHWMPCYSDSRSTTDPGVGLLREAGYIHRNIHPENIVLVLRKEDSMCRSSNACPEGLDGLVPVIISFEHAVEVDDPQTQNTFQTVS</sequence>
<proteinExistence type="predicted"/>
<protein>
    <recommendedName>
        <fullName evidence="3">Protein kinase domain-containing protein</fullName>
    </recommendedName>
</protein>
<evidence type="ECO:0000313" key="2">
    <source>
        <dbReference type="Proteomes" id="UP000054988"/>
    </source>
</evidence>
<dbReference type="EMBL" id="LATX01002371">
    <property type="protein sequence ID" value="KTB30718.1"/>
    <property type="molecule type" value="Genomic_DNA"/>
</dbReference>
<accession>A0A0W0F312</accession>
<evidence type="ECO:0000313" key="1">
    <source>
        <dbReference type="EMBL" id="KTB30718.1"/>
    </source>
</evidence>
<dbReference type="AlphaFoldDB" id="A0A0W0F312"/>
<dbReference type="Proteomes" id="UP000054988">
    <property type="component" value="Unassembled WGS sequence"/>
</dbReference>
<comment type="caution">
    <text evidence="1">The sequence shown here is derived from an EMBL/GenBank/DDBJ whole genome shotgun (WGS) entry which is preliminary data.</text>
</comment>
<organism evidence="1 2">
    <name type="scientific">Moniliophthora roreri</name>
    <name type="common">Frosty pod rot fungus</name>
    <name type="synonym">Monilia roreri</name>
    <dbReference type="NCBI Taxonomy" id="221103"/>
    <lineage>
        <taxon>Eukaryota</taxon>
        <taxon>Fungi</taxon>
        <taxon>Dikarya</taxon>
        <taxon>Basidiomycota</taxon>
        <taxon>Agaricomycotina</taxon>
        <taxon>Agaricomycetes</taxon>
        <taxon>Agaricomycetidae</taxon>
        <taxon>Agaricales</taxon>
        <taxon>Marasmiineae</taxon>
        <taxon>Marasmiaceae</taxon>
        <taxon>Moniliophthora</taxon>
    </lineage>
</organism>
<dbReference type="SUPFAM" id="SSF56112">
    <property type="entry name" value="Protein kinase-like (PK-like)"/>
    <property type="match status" value="1"/>
</dbReference>
<name>A0A0W0F312_MONRR</name>